<dbReference type="Proteomes" id="UP001595851">
    <property type="component" value="Unassembled WGS sequence"/>
</dbReference>
<dbReference type="RefSeq" id="WP_379532578.1">
    <property type="nucleotide sequence ID" value="NZ_JBHSBI010000023.1"/>
</dbReference>
<proteinExistence type="predicted"/>
<evidence type="ECO:0000256" key="1">
    <source>
        <dbReference type="SAM" id="SignalP"/>
    </source>
</evidence>
<sequence length="156" mass="16619">MKSKALALAAVLAAGAVFVHPTAAFAGTYTPEAACAKETGRSGWTHVSDNKRAVKTGGSTFGYVYLMWNRSLQKNCVAVIKTSFAGTPTFTQAVLKFKDGAAYRDPGKLTAKKYKYFAAAAGYGKGKCVQYEGYISDTRIDFALASGKRTTWGNCG</sequence>
<accession>A0ABV8GI30</accession>
<evidence type="ECO:0000313" key="3">
    <source>
        <dbReference type="Proteomes" id="UP001595851"/>
    </source>
</evidence>
<dbReference type="EMBL" id="JBHSBI010000023">
    <property type="protein sequence ID" value="MFC4012675.1"/>
    <property type="molecule type" value="Genomic_DNA"/>
</dbReference>
<gene>
    <name evidence="2" type="ORF">ACFOY2_35960</name>
</gene>
<comment type="caution">
    <text evidence="2">The sequence shown here is derived from an EMBL/GenBank/DDBJ whole genome shotgun (WGS) entry which is preliminary data.</text>
</comment>
<name>A0ABV8GI30_9ACTN</name>
<keyword evidence="1" id="KW-0732">Signal</keyword>
<evidence type="ECO:0000313" key="2">
    <source>
        <dbReference type="EMBL" id="MFC4012675.1"/>
    </source>
</evidence>
<protein>
    <recommendedName>
        <fullName evidence="4">Spore-associated protein A</fullName>
    </recommendedName>
</protein>
<feature type="signal peptide" evidence="1">
    <location>
        <begin position="1"/>
        <end position="26"/>
    </location>
</feature>
<keyword evidence="3" id="KW-1185">Reference proteome</keyword>
<reference evidence="3" key="1">
    <citation type="journal article" date="2019" name="Int. J. Syst. Evol. Microbiol.">
        <title>The Global Catalogue of Microorganisms (GCM) 10K type strain sequencing project: providing services to taxonomists for standard genome sequencing and annotation.</title>
        <authorList>
            <consortium name="The Broad Institute Genomics Platform"/>
            <consortium name="The Broad Institute Genome Sequencing Center for Infectious Disease"/>
            <person name="Wu L."/>
            <person name="Ma J."/>
        </authorList>
    </citation>
    <scope>NUCLEOTIDE SEQUENCE [LARGE SCALE GENOMIC DNA]</scope>
    <source>
        <strain evidence="3">TBRC 1276</strain>
    </source>
</reference>
<feature type="chain" id="PRO_5046005930" description="Spore-associated protein A" evidence="1">
    <location>
        <begin position="27"/>
        <end position="156"/>
    </location>
</feature>
<evidence type="ECO:0008006" key="4">
    <source>
        <dbReference type="Google" id="ProtNLM"/>
    </source>
</evidence>
<organism evidence="2 3">
    <name type="scientific">Nonomuraea purpurea</name>
    <dbReference type="NCBI Taxonomy" id="1849276"/>
    <lineage>
        <taxon>Bacteria</taxon>
        <taxon>Bacillati</taxon>
        <taxon>Actinomycetota</taxon>
        <taxon>Actinomycetes</taxon>
        <taxon>Streptosporangiales</taxon>
        <taxon>Streptosporangiaceae</taxon>
        <taxon>Nonomuraea</taxon>
    </lineage>
</organism>